<dbReference type="Proteomes" id="UP000289340">
    <property type="component" value="Chromosome 18"/>
</dbReference>
<evidence type="ECO:0000256" key="1">
    <source>
        <dbReference type="ARBA" id="ARBA00004123"/>
    </source>
</evidence>
<dbReference type="SUPFAM" id="SSF46689">
    <property type="entry name" value="Homeodomain-like"/>
    <property type="match status" value="1"/>
</dbReference>
<dbReference type="GO" id="GO:0005634">
    <property type="term" value="C:nucleus"/>
    <property type="evidence" value="ECO:0007669"/>
    <property type="project" value="UniProtKB-SubCell"/>
</dbReference>
<accession>A0A445FQB3</accession>
<dbReference type="InterPro" id="IPR001005">
    <property type="entry name" value="SANT/Myb"/>
</dbReference>
<keyword evidence="4" id="KW-0539">Nucleus</keyword>
<dbReference type="Gene3D" id="1.10.10.60">
    <property type="entry name" value="Homeodomain-like"/>
    <property type="match status" value="1"/>
</dbReference>
<dbReference type="Pfam" id="PF00249">
    <property type="entry name" value="Myb_DNA-binding"/>
    <property type="match status" value="1"/>
</dbReference>
<comment type="subcellular location">
    <subcellularLocation>
        <location evidence="1">Nucleus</location>
    </subcellularLocation>
</comment>
<keyword evidence="3" id="KW-0804">Transcription</keyword>
<sequence>MEAPKYDNGSNDESSSSTPSFSNNQEDQEEPLVPGGFSNPLKTHDSYVQVSNSYPHHLPSQNIEEANCIMLSGGSDDSSVSLCCQKYTHWTKEHHMSFLLGLEKCGQGEEKWKKISTYFLTSKTLTQIVSHVQKYFLRKNVPEKGRRRRSIHDMIPL</sequence>
<feature type="compositionally biased region" description="Low complexity" evidence="5">
    <location>
        <begin position="8"/>
        <end position="24"/>
    </location>
</feature>
<dbReference type="PANTHER" id="PTHR44042">
    <property type="entry name" value="DUPLICATED HOMEODOMAIN-LIKE SUPERFAMILY PROTEIN-RELATED"/>
    <property type="match status" value="1"/>
</dbReference>
<dbReference type="AlphaFoldDB" id="A0A445FQB3"/>
<keyword evidence="8" id="KW-1185">Reference proteome</keyword>
<proteinExistence type="predicted"/>
<evidence type="ECO:0000256" key="5">
    <source>
        <dbReference type="SAM" id="MobiDB-lite"/>
    </source>
</evidence>
<dbReference type="PANTHER" id="PTHR44042:SF15">
    <property type="entry name" value="DUPLICATED HOMEODOMAIN-LIKE SUPERFAMILY PROTEIN"/>
    <property type="match status" value="1"/>
</dbReference>
<dbReference type="GO" id="GO:0003677">
    <property type="term" value="F:DNA binding"/>
    <property type="evidence" value="ECO:0007669"/>
    <property type="project" value="InterPro"/>
</dbReference>
<dbReference type="InterPro" id="IPR006447">
    <property type="entry name" value="Myb_dom_plants"/>
</dbReference>
<dbReference type="InterPro" id="IPR009057">
    <property type="entry name" value="Homeodomain-like_sf"/>
</dbReference>
<dbReference type="EMBL" id="QZWG01000018">
    <property type="protein sequence ID" value="RZB51068.1"/>
    <property type="molecule type" value="Genomic_DNA"/>
</dbReference>
<keyword evidence="2" id="KW-0805">Transcription regulation</keyword>
<feature type="region of interest" description="Disordered" evidence="5">
    <location>
        <begin position="1"/>
        <end position="39"/>
    </location>
</feature>
<dbReference type="NCBIfam" id="TIGR01557">
    <property type="entry name" value="myb_SHAQKYF"/>
    <property type="match status" value="1"/>
</dbReference>
<evidence type="ECO:0000256" key="4">
    <source>
        <dbReference type="ARBA" id="ARBA00023242"/>
    </source>
</evidence>
<name>A0A445FQB3_GLYSO</name>
<evidence type="ECO:0000256" key="2">
    <source>
        <dbReference type="ARBA" id="ARBA00023015"/>
    </source>
</evidence>
<gene>
    <name evidence="7" type="ORF">D0Y65_047776</name>
</gene>
<evidence type="ECO:0000313" key="8">
    <source>
        <dbReference type="Proteomes" id="UP000289340"/>
    </source>
</evidence>
<feature type="domain" description="Myb-like" evidence="6">
    <location>
        <begin position="89"/>
        <end position="136"/>
    </location>
</feature>
<protein>
    <submittedName>
        <fullName evidence="7">Transcription factor MYBS3</fullName>
    </submittedName>
</protein>
<evidence type="ECO:0000256" key="3">
    <source>
        <dbReference type="ARBA" id="ARBA00023163"/>
    </source>
</evidence>
<organism evidence="7 8">
    <name type="scientific">Glycine soja</name>
    <name type="common">Wild soybean</name>
    <dbReference type="NCBI Taxonomy" id="3848"/>
    <lineage>
        <taxon>Eukaryota</taxon>
        <taxon>Viridiplantae</taxon>
        <taxon>Streptophyta</taxon>
        <taxon>Embryophyta</taxon>
        <taxon>Tracheophyta</taxon>
        <taxon>Spermatophyta</taxon>
        <taxon>Magnoliopsida</taxon>
        <taxon>eudicotyledons</taxon>
        <taxon>Gunneridae</taxon>
        <taxon>Pentapetalae</taxon>
        <taxon>rosids</taxon>
        <taxon>fabids</taxon>
        <taxon>Fabales</taxon>
        <taxon>Fabaceae</taxon>
        <taxon>Papilionoideae</taxon>
        <taxon>50 kb inversion clade</taxon>
        <taxon>NPAAA clade</taxon>
        <taxon>indigoferoid/millettioid clade</taxon>
        <taxon>Phaseoleae</taxon>
        <taxon>Glycine</taxon>
        <taxon>Glycine subgen. Soja</taxon>
    </lineage>
</organism>
<evidence type="ECO:0000259" key="6">
    <source>
        <dbReference type="Pfam" id="PF00249"/>
    </source>
</evidence>
<reference evidence="7 8" key="1">
    <citation type="submission" date="2018-09" db="EMBL/GenBank/DDBJ databases">
        <title>A high-quality reference genome of wild soybean provides a powerful tool to mine soybean genomes.</title>
        <authorList>
            <person name="Xie M."/>
            <person name="Chung C.Y.L."/>
            <person name="Li M.-W."/>
            <person name="Wong F.-L."/>
            <person name="Chan T.-F."/>
            <person name="Lam H.-M."/>
        </authorList>
    </citation>
    <scope>NUCLEOTIDE SEQUENCE [LARGE SCALE GENOMIC DNA]</scope>
    <source>
        <strain evidence="8">cv. W05</strain>
        <tissue evidence="7">Hypocotyl of etiolated seedlings</tissue>
    </source>
</reference>
<comment type="caution">
    <text evidence="7">The sequence shown here is derived from an EMBL/GenBank/DDBJ whole genome shotgun (WGS) entry which is preliminary data.</text>
</comment>
<evidence type="ECO:0000313" key="7">
    <source>
        <dbReference type="EMBL" id="RZB51068.1"/>
    </source>
</evidence>